<dbReference type="EMBL" id="JAEFCI010001938">
    <property type="protein sequence ID" value="KAG5462586.1"/>
    <property type="molecule type" value="Genomic_DNA"/>
</dbReference>
<keyword evidence="1" id="KW-0547">Nucleotide-binding</keyword>
<dbReference type="FunFam" id="3.90.640.10:FF:000004">
    <property type="entry name" value="Heat shock 70 kDa protein 4"/>
    <property type="match status" value="1"/>
</dbReference>
<dbReference type="InterPro" id="IPR043129">
    <property type="entry name" value="ATPase_NBD"/>
</dbReference>
<dbReference type="InterPro" id="IPR018181">
    <property type="entry name" value="Heat_shock_70_CS"/>
</dbReference>
<organism evidence="4 5">
    <name type="scientific">Olpidium bornovanus</name>
    <dbReference type="NCBI Taxonomy" id="278681"/>
    <lineage>
        <taxon>Eukaryota</taxon>
        <taxon>Fungi</taxon>
        <taxon>Fungi incertae sedis</taxon>
        <taxon>Olpidiomycota</taxon>
        <taxon>Olpidiomycotina</taxon>
        <taxon>Olpidiomycetes</taxon>
        <taxon>Olpidiales</taxon>
        <taxon>Olpidiaceae</taxon>
        <taxon>Olpidium</taxon>
    </lineage>
</organism>
<dbReference type="GO" id="GO:0005524">
    <property type="term" value="F:ATP binding"/>
    <property type="evidence" value="ECO:0007669"/>
    <property type="project" value="UniProtKB-KW"/>
</dbReference>
<dbReference type="Gene3D" id="2.60.34.10">
    <property type="entry name" value="Substrate Binding Domain Of DNAk, Chain A, domain 1"/>
    <property type="match status" value="1"/>
</dbReference>
<dbReference type="GO" id="GO:0005829">
    <property type="term" value="C:cytosol"/>
    <property type="evidence" value="ECO:0007669"/>
    <property type="project" value="TreeGrafter"/>
</dbReference>
<dbReference type="PROSITE" id="PS01036">
    <property type="entry name" value="HSP70_3"/>
    <property type="match status" value="1"/>
</dbReference>
<feature type="non-terminal residue" evidence="4">
    <location>
        <position position="634"/>
    </location>
</feature>
<dbReference type="Gene3D" id="3.90.640.10">
    <property type="entry name" value="Actin, Chain A, domain 4"/>
    <property type="match status" value="1"/>
</dbReference>
<dbReference type="PRINTS" id="PR00301">
    <property type="entry name" value="HEATSHOCK70"/>
</dbReference>
<name>A0A8H8A0A7_9FUNG</name>
<dbReference type="Gene3D" id="3.30.30.30">
    <property type="match status" value="1"/>
</dbReference>
<evidence type="ECO:0000256" key="1">
    <source>
        <dbReference type="ARBA" id="ARBA00022741"/>
    </source>
</evidence>
<feature type="region of interest" description="Disordered" evidence="3">
    <location>
        <begin position="1"/>
        <end position="38"/>
    </location>
</feature>
<dbReference type="AlphaFoldDB" id="A0A8H8A0A7"/>
<keyword evidence="5" id="KW-1185">Reference proteome</keyword>
<dbReference type="SUPFAM" id="SSF100920">
    <property type="entry name" value="Heat shock protein 70kD (HSP70), peptide-binding domain"/>
    <property type="match status" value="1"/>
</dbReference>
<dbReference type="InterPro" id="IPR013126">
    <property type="entry name" value="Hsp_70_fam"/>
</dbReference>
<keyword evidence="4" id="KW-0346">Stress response</keyword>
<protein>
    <submittedName>
        <fullName evidence="4">Heat shock protein 70 family</fullName>
    </submittedName>
</protein>
<feature type="non-terminal residue" evidence="4">
    <location>
        <position position="1"/>
    </location>
</feature>
<dbReference type="Proteomes" id="UP000673691">
    <property type="component" value="Unassembled WGS sequence"/>
</dbReference>
<sequence>SGPPPPLFYPNPPSPPPHLGTSRPRPPPHETTPTHKQQRRLTMSVVGIDFGNLQSIIAVARNRGIDVICNEVSNRATPSLVSFGPRQRFVGESAKTQEISNFRNTVGSLKRLVGRSFKDPEIASTEAAHINADLVEVEGGGIGVRVNYLGEEKVFSATQLVATYFSKLKDTILAETKQNVSSRPDVVISVPPWFTDNQRASIIDAADIAGLNCLRVMNDSTACNILSLGRRVLQYGPYCLLASFFELAALGYGITKADLPEEKARHVMFVDIGHSNCSVAVVAFKKGELTVKSTVWDRDFGGRNFDELLVDHFAREFKTRFNAHMQRGQNYAAHATFASGNSEQEKYNIDVTKNNKALFRLRTGCERLKKILSANSQAPLNIESIMEDKDVSSMLTRAEFETMSSQLLERVEPTLWKALKDAGLEIEDLDTLEVVGGCTRIPAVKERLASFIGREISTTLNQDEAVARGCALQCAIISPVFKVRDFAVNDIAPHPIKFAWKTLPGQSEADSQLDVFTRQQTVPSTKLLSFRRKEDFTVEACYADMSRLPPGTPEVVGRYHIKDVKPPVGEEIANVKLRARINLNGILSVEGAFLVEEVKTEEKDEAVSRAMSSFFERIDAVLAQQKMPPEYDDH</sequence>
<proteinExistence type="predicted"/>
<dbReference type="OrthoDB" id="434160at2759"/>
<evidence type="ECO:0000256" key="3">
    <source>
        <dbReference type="SAM" id="MobiDB-lite"/>
    </source>
</evidence>
<accession>A0A8H8A0A7</accession>
<keyword evidence="2" id="KW-0067">ATP-binding</keyword>
<dbReference type="FunFam" id="3.30.30.30:FF:000002">
    <property type="entry name" value="Heat shock 70 kDa protein 4"/>
    <property type="match status" value="1"/>
</dbReference>
<comment type="caution">
    <text evidence="4">The sequence shown here is derived from an EMBL/GenBank/DDBJ whole genome shotgun (WGS) entry which is preliminary data.</text>
</comment>
<dbReference type="PANTHER" id="PTHR45639:SF4">
    <property type="entry name" value="HSC70CB, ISOFORM G"/>
    <property type="match status" value="1"/>
</dbReference>
<dbReference type="PANTHER" id="PTHR45639">
    <property type="entry name" value="HSC70CB, ISOFORM G-RELATED"/>
    <property type="match status" value="1"/>
</dbReference>
<dbReference type="GO" id="GO:0005634">
    <property type="term" value="C:nucleus"/>
    <property type="evidence" value="ECO:0007669"/>
    <property type="project" value="TreeGrafter"/>
</dbReference>
<feature type="compositionally biased region" description="Pro residues" evidence="3">
    <location>
        <begin position="1"/>
        <end position="18"/>
    </location>
</feature>
<evidence type="ECO:0000313" key="4">
    <source>
        <dbReference type="EMBL" id="KAG5462586.1"/>
    </source>
</evidence>
<evidence type="ECO:0000313" key="5">
    <source>
        <dbReference type="Proteomes" id="UP000673691"/>
    </source>
</evidence>
<evidence type="ECO:0000256" key="2">
    <source>
        <dbReference type="ARBA" id="ARBA00022840"/>
    </source>
</evidence>
<reference evidence="4 5" key="1">
    <citation type="journal article" name="Sci. Rep.">
        <title>Genome-scale phylogenetic analyses confirm Olpidium as the closest living zoosporic fungus to the non-flagellated, terrestrial fungi.</title>
        <authorList>
            <person name="Chang Y."/>
            <person name="Rochon D."/>
            <person name="Sekimoto S."/>
            <person name="Wang Y."/>
            <person name="Chovatia M."/>
            <person name="Sandor L."/>
            <person name="Salamov A."/>
            <person name="Grigoriev I.V."/>
            <person name="Stajich J.E."/>
            <person name="Spatafora J.W."/>
        </authorList>
    </citation>
    <scope>NUCLEOTIDE SEQUENCE [LARGE SCALE GENOMIC DNA]</scope>
    <source>
        <strain evidence="4">S191</strain>
    </source>
</reference>
<dbReference type="SUPFAM" id="SSF53067">
    <property type="entry name" value="Actin-like ATPase domain"/>
    <property type="match status" value="2"/>
</dbReference>
<dbReference type="FunFam" id="3.30.420.40:FF:000171">
    <property type="entry name" value="Heat shock 70 kDa protein 4"/>
    <property type="match status" value="2"/>
</dbReference>
<gene>
    <name evidence="4" type="ORF">BJ554DRAFT_4532</name>
</gene>
<dbReference type="InterPro" id="IPR029047">
    <property type="entry name" value="HSP70_peptide-bd_sf"/>
</dbReference>
<dbReference type="Pfam" id="PF00012">
    <property type="entry name" value="HSP70"/>
    <property type="match status" value="3"/>
</dbReference>
<dbReference type="Gene3D" id="3.30.420.40">
    <property type="match status" value="2"/>
</dbReference>
<dbReference type="GO" id="GO:0140662">
    <property type="term" value="F:ATP-dependent protein folding chaperone"/>
    <property type="evidence" value="ECO:0007669"/>
    <property type="project" value="InterPro"/>
</dbReference>